<protein>
    <submittedName>
        <fullName evidence="2">Uncharacterized protein</fullName>
    </submittedName>
</protein>
<name>A0A5Q0V0R2_9VIRU</name>
<evidence type="ECO:0000256" key="1">
    <source>
        <dbReference type="SAM" id="Phobius"/>
    </source>
</evidence>
<proteinExistence type="predicted"/>
<sequence>MVNGAQRRSQLRAAVARRTFFDGVMFMFHRCIANPLTLLLLLFVLIFVVSEVVETTGPLELLDALVSSELKATTTNKAEKFVLSLVDKFLKFVIIYKLKVVAASAYLVFLTLNPSKLRFTVFALCFLTVFAFPSVAITLHLITATALVFYLGLPRLEHKTIVVVLFAIVIVVYLNVVVINTTPVKGSVR</sequence>
<dbReference type="Pfam" id="PF16504">
    <property type="entry name" value="SP24"/>
    <property type="match status" value="1"/>
</dbReference>
<feature type="transmembrane region" description="Helical" evidence="1">
    <location>
        <begin position="89"/>
        <end position="109"/>
    </location>
</feature>
<feature type="transmembrane region" description="Helical" evidence="1">
    <location>
        <begin position="161"/>
        <end position="179"/>
    </location>
</feature>
<organism evidence="2">
    <name type="scientific">Hammarskog virga-like virus</name>
    <dbReference type="NCBI Taxonomy" id="2665440"/>
    <lineage>
        <taxon>Viruses</taxon>
        <taxon>Riboviria</taxon>
        <taxon>Orthornavirae</taxon>
        <taxon>Kitrinoviricota</taxon>
        <taxon>Alsuviricetes</taxon>
        <taxon>Martellivirales</taxon>
        <taxon>Virgaviridae</taxon>
    </lineage>
</organism>
<reference evidence="2" key="1">
    <citation type="journal article" date="2019" name="Viruses">
        <title>Viromics Reveal a Number of Novel RNA Viruses in Swedish Mosquitoes.</title>
        <authorList>
            <person name="Oehlund P."/>
            <person name="Hayer J."/>
            <person name="Lunden H."/>
            <person name="Hesson J.C."/>
            <person name="Blomstroem A.-L."/>
        </authorList>
    </citation>
    <scope>NUCLEOTIDE SEQUENCE</scope>
    <source>
        <strain evidence="2">SW14</strain>
    </source>
</reference>
<keyword evidence="1" id="KW-1133">Transmembrane helix</keyword>
<keyword evidence="1" id="KW-0812">Transmembrane</keyword>
<reference evidence="2" key="2">
    <citation type="submission" date="2019-09" db="EMBL/GenBank/DDBJ databases">
        <authorList>
            <person name="Ohlund P."/>
            <person name="Hayer J."/>
            <person name="Lunden H."/>
            <person name="Hesson J.C."/>
            <person name="Blomstrom A.-L."/>
        </authorList>
    </citation>
    <scope>NUCLEOTIDE SEQUENCE</scope>
    <source>
        <strain evidence="2">SW14</strain>
    </source>
</reference>
<dbReference type="EMBL" id="MN513382">
    <property type="protein sequence ID" value="QGA87338.1"/>
    <property type="molecule type" value="Genomic_RNA"/>
</dbReference>
<feature type="transmembrane region" description="Helical" evidence="1">
    <location>
        <begin position="121"/>
        <end position="149"/>
    </location>
</feature>
<feature type="transmembrane region" description="Helical" evidence="1">
    <location>
        <begin position="27"/>
        <end position="49"/>
    </location>
</feature>
<keyword evidence="1" id="KW-0472">Membrane</keyword>
<dbReference type="InterPro" id="IPR032441">
    <property type="entry name" value="SP24"/>
</dbReference>
<accession>A0A5Q0V0R2</accession>
<evidence type="ECO:0000313" key="2">
    <source>
        <dbReference type="EMBL" id="QGA87338.1"/>
    </source>
</evidence>